<dbReference type="EMBL" id="PDUD01000027">
    <property type="protein sequence ID" value="PHN04170.1"/>
    <property type="molecule type" value="Genomic_DNA"/>
</dbReference>
<dbReference type="InterPro" id="IPR012910">
    <property type="entry name" value="Plug_dom"/>
</dbReference>
<dbReference type="InterPro" id="IPR041700">
    <property type="entry name" value="OMP_b-brl_3"/>
</dbReference>
<dbReference type="PANTHER" id="PTHR40980:SF4">
    <property type="entry name" value="TONB-DEPENDENT RECEPTOR-LIKE BETA-BARREL DOMAIN-CONTAINING PROTEIN"/>
    <property type="match status" value="1"/>
</dbReference>
<dbReference type="InterPro" id="IPR037066">
    <property type="entry name" value="Plug_dom_sf"/>
</dbReference>
<feature type="domain" description="TonB-dependent receptor plug" evidence="4">
    <location>
        <begin position="129"/>
        <end position="215"/>
    </location>
</feature>
<evidence type="ECO:0000259" key="4">
    <source>
        <dbReference type="Pfam" id="PF07715"/>
    </source>
</evidence>
<dbReference type="Gene3D" id="2.40.170.20">
    <property type="entry name" value="TonB-dependent receptor, beta-barrel domain"/>
    <property type="match status" value="1"/>
</dbReference>
<keyword evidence="2" id="KW-0472">Membrane</keyword>
<dbReference type="RefSeq" id="WP_099152554.1">
    <property type="nucleotide sequence ID" value="NZ_PDUD01000027.1"/>
</dbReference>
<dbReference type="Gene3D" id="2.170.130.10">
    <property type="entry name" value="TonB-dependent receptor, plug domain"/>
    <property type="match status" value="1"/>
</dbReference>
<evidence type="ECO:0000256" key="1">
    <source>
        <dbReference type="ARBA" id="ARBA00004442"/>
    </source>
</evidence>
<comment type="caution">
    <text evidence="6">The sequence shown here is derived from an EMBL/GenBank/DDBJ whole genome shotgun (WGS) entry which is preliminary data.</text>
</comment>
<evidence type="ECO:0000256" key="3">
    <source>
        <dbReference type="ARBA" id="ARBA00023237"/>
    </source>
</evidence>
<keyword evidence="6" id="KW-0675">Receptor</keyword>
<dbReference type="Proteomes" id="UP000223913">
    <property type="component" value="Unassembled WGS sequence"/>
</dbReference>
<gene>
    <name evidence="6" type="ORF">CRP01_23540</name>
</gene>
<organism evidence="6 7">
    <name type="scientific">Flavilitoribacter nigricans (strain ATCC 23147 / DSM 23189 / NBRC 102662 / NCIMB 1420 / SS-2)</name>
    <name type="common">Lewinella nigricans</name>
    <dbReference type="NCBI Taxonomy" id="1122177"/>
    <lineage>
        <taxon>Bacteria</taxon>
        <taxon>Pseudomonadati</taxon>
        <taxon>Bacteroidota</taxon>
        <taxon>Saprospiria</taxon>
        <taxon>Saprospirales</taxon>
        <taxon>Lewinellaceae</taxon>
        <taxon>Flavilitoribacter</taxon>
    </lineage>
</organism>
<evidence type="ECO:0000256" key="2">
    <source>
        <dbReference type="ARBA" id="ARBA00023136"/>
    </source>
</evidence>
<evidence type="ECO:0000313" key="6">
    <source>
        <dbReference type="EMBL" id="PHN04170.1"/>
    </source>
</evidence>
<dbReference type="PANTHER" id="PTHR40980">
    <property type="entry name" value="PLUG DOMAIN-CONTAINING PROTEIN"/>
    <property type="match status" value="1"/>
</dbReference>
<dbReference type="GO" id="GO:0009279">
    <property type="term" value="C:cell outer membrane"/>
    <property type="evidence" value="ECO:0007669"/>
    <property type="project" value="UniProtKB-SubCell"/>
</dbReference>
<dbReference type="SUPFAM" id="SSF56935">
    <property type="entry name" value="Porins"/>
    <property type="match status" value="1"/>
</dbReference>
<dbReference type="OrthoDB" id="606851at2"/>
<keyword evidence="3" id="KW-0998">Cell outer membrane</keyword>
<dbReference type="Pfam" id="PF13620">
    <property type="entry name" value="CarboxypepD_reg"/>
    <property type="match status" value="1"/>
</dbReference>
<dbReference type="SUPFAM" id="SSF49464">
    <property type="entry name" value="Carboxypeptidase regulatory domain-like"/>
    <property type="match status" value="1"/>
</dbReference>
<protein>
    <submittedName>
        <fullName evidence="6">TonB-dependent receptor</fullName>
    </submittedName>
</protein>
<name>A0A2D0N703_FLAN2</name>
<reference evidence="6 7" key="1">
    <citation type="submission" date="2017-10" db="EMBL/GenBank/DDBJ databases">
        <title>The draft genome sequence of Lewinella nigricans NBRC 102662.</title>
        <authorList>
            <person name="Wang K."/>
        </authorList>
    </citation>
    <scope>NUCLEOTIDE SEQUENCE [LARGE SCALE GENOMIC DNA]</scope>
    <source>
        <strain evidence="6 7">NBRC 102662</strain>
    </source>
</reference>
<dbReference type="AlphaFoldDB" id="A0A2D0N703"/>
<comment type="subcellular location">
    <subcellularLocation>
        <location evidence="1">Cell outer membrane</location>
    </subcellularLocation>
</comment>
<dbReference type="Gene3D" id="2.60.40.1120">
    <property type="entry name" value="Carboxypeptidase-like, regulatory domain"/>
    <property type="match status" value="1"/>
</dbReference>
<evidence type="ECO:0000313" key="7">
    <source>
        <dbReference type="Proteomes" id="UP000223913"/>
    </source>
</evidence>
<keyword evidence="7" id="KW-1185">Reference proteome</keyword>
<dbReference type="Pfam" id="PF07715">
    <property type="entry name" value="Plug"/>
    <property type="match status" value="1"/>
</dbReference>
<accession>A0A2D0N703</accession>
<dbReference type="Pfam" id="PF14905">
    <property type="entry name" value="OMP_b-brl_3"/>
    <property type="match status" value="1"/>
</dbReference>
<dbReference type="InterPro" id="IPR008969">
    <property type="entry name" value="CarboxyPept-like_regulatory"/>
</dbReference>
<feature type="domain" description="Outer membrane protein beta-barrel" evidence="5">
    <location>
        <begin position="416"/>
        <end position="815"/>
    </location>
</feature>
<proteinExistence type="predicted"/>
<sequence>MRSLISCITLLSLTCSLFGQIEIRGRIIDTTSGEAIEYASVTLHSAGDSSLINGVVTDQSGQFLFSKLQASTVYVIAQFLGYEPYRSEVFSLDGVTDLGTISLGVNASVLREVEVTGRAITSLHRLDKQVFDAGQFQSAQGGNATDVLRNLPSITVNALGEISVRGATGFIVMINGKPVQSDPAVMLGQIPANAIEDIEIITAPSAKYDPDGKAGIINIKTRQGVTDGLLLIANGLIGLPSIEPYDNAEAARRFGGDITVNYKKGKWDLSAGFDYSRNDVSGRREGYVNTYLNEVLTEFPSDGERSFDRENYSGRASVLFAPSDRQSIGASFYAGKRTQYRTADILYLDQQRTRITEGQFLGPEAYWDLYRESGTVFPGGNQVSQFTFYNENLRVRRGDFLIGALDYTVKFANTSSLKISGLYEHTLLGGPTDNVSLGWPQLRDTFQLQYNDNDNPLDGYRLQLDYAGQLGDAKWESGYQYRYLKHPGDFIYLDRNFATNTWETNPLFTNSIELRRQIHSVYSQLSGEVGRLQYSGGLRLEYFDRQVDIAEPDTLYTLDQFNFFPSFNLQYDLGNNLSAKAGYSRRIERTTTFKMTPFPEREHSETLEQGDAALLPEYIDLVEAGLVKNWEDNSLYATVYFRNINNVINRVNTIFNDTILNRIYTNAGRAQVYGLELGTTLYPTGWWRLFLGTNIYNYRIKGQLFGDRINTANTIYSINATSNFKLMSTMDLQLGLNYLSERVTAQGRDSRFYNPSLTLRKTFLDKRLAVSFQWLNLDLGLLSSNEQRITTVRDNFYTTTNYVYEVDILQIGLTYQINQSSKKVNLLKSEFGEKEF</sequence>
<dbReference type="InterPro" id="IPR036942">
    <property type="entry name" value="Beta-barrel_TonB_sf"/>
</dbReference>
<evidence type="ECO:0000259" key="5">
    <source>
        <dbReference type="Pfam" id="PF14905"/>
    </source>
</evidence>